<keyword evidence="1" id="KW-1133">Transmembrane helix</keyword>
<keyword evidence="1" id="KW-0812">Transmembrane</keyword>
<evidence type="ECO:0000313" key="2">
    <source>
        <dbReference type="EMBL" id="QHS82529.1"/>
    </source>
</evidence>
<dbReference type="EMBL" id="MN740803">
    <property type="protein sequence ID" value="QHS82529.1"/>
    <property type="molecule type" value="Genomic_DNA"/>
</dbReference>
<sequence length="127" mass="14381">MKLSKFNTFFMLCSTVNPSFIPVKRICKDCKYFIGDTLQCRKFGDTNIVTGEVTYPYASVIRGDSKKCGEVGNHFENNPYKLVTGPYYFVKKNLFFTFSGVIIGINVVSIIIQFISKNPIILPSLKI</sequence>
<reference evidence="2" key="1">
    <citation type="journal article" date="2020" name="Nature">
        <title>Giant virus diversity and host interactions through global metagenomics.</title>
        <authorList>
            <person name="Schulz F."/>
            <person name="Roux S."/>
            <person name="Paez-Espino D."/>
            <person name="Jungbluth S."/>
            <person name="Walsh D.A."/>
            <person name="Denef V.J."/>
            <person name="McMahon K.D."/>
            <person name="Konstantinidis K.T."/>
            <person name="Eloe-Fadrosh E.A."/>
            <person name="Kyrpides N.C."/>
            <person name="Woyke T."/>
        </authorList>
    </citation>
    <scope>NUCLEOTIDE SEQUENCE</scope>
    <source>
        <strain evidence="2">GVMAG-S-1101171-111</strain>
    </source>
</reference>
<accession>A0A6C0ARJ3</accession>
<name>A0A6C0ARJ3_9ZZZZ</name>
<dbReference type="AlphaFoldDB" id="A0A6C0ARJ3"/>
<protein>
    <submittedName>
        <fullName evidence="2">Uncharacterized protein</fullName>
    </submittedName>
</protein>
<evidence type="ECO:0000256" key="1">
    <source>
        <dbReference type="SAM" id="Phobius"/>
    </source>
</evidence>
<organism evidence="2">
    <name type="scientific">viral metagenome</name>
    <dbReference type="NCBI Taxonomy" id="1070528"/>
    <lineage>
        <taxon>unclassified sequences</taxon>
        <taxon>metagenomes</taxon>
        <taxon>organismal metagenomes</taxon>
    </lineage>
</organism>
<proteinExistence type="predicted"/>
<keyword evidence="1" id="KW-0472">Membrane</keyword>
<feature type="transmembrane region" description="Helical" evidence="1">
    <location>
        <begin position="94"/>
        <end position="115"/>
    </location>
</feature>